<keyword evidence="1 3" id="KW-0378">Hydrolase</keyword>
<name>A0A5J4S5M6_9ZZZZ</name>
<dbReference type="PANTHER" id="PTHR36845">
    <property type="entry name" value="HYDROLASE, PUTATIVE (AFU_ORTHOLOGUE AFUA_7G05090)-RELATED"/>
    <property type="match status" value="1"/>
</dbReference>
<dbReference type="PROSITE" id="PS51257">
    <property type="entry name" value="PROKAR_LIPOPROTEIN"/>
    <property type="match status" value="1"/>
</dbReference>
<keyword evidence="3" id="KW-0326">Glycosidase</keyword>
<dbReference type="InterPro" id="IPR052369">
    <property type="entry name" value="UG_Glycosaminoglycan_Hydrolase"/>
</dbReference>
<dbReference type="InterPro" id="IPR010905">
    <property type="entry name" value="Glyco_hydro_88"/>
</dbReference>
<dbReference type="EC" id="3.2.1.180" evidence="3"/>
<evidence type="ECO:0000313" key="3">
    <source>
        <dbReference type="EMBL" id="KAA6340755.1"/>
    </source>
</evidence>
<dbReference type="GO" id="GO:0000272">
    <property type="term" value="P:polysaccharide catabolic process"/>
    <property type="evidence" value="ECO:0007669"/>
    <property type="project" value="TreeGrafter"/>
</dbReference>
<dbReference type="GO" id="GO:0052757">
    <property type="term" value="F:chondroitin hydrolase activity"/>
    <property type="evidence" value="ECO:0007669"/>
    <property type="project" value="TreeGrafter"/>
</dbReference>
<gene>
    <name evidence="3" type="ORF">EZS27_011397</name>
</gene>
<comment type="caution">
    <text evidence="3">The sequence shown here is derived from an EMBL/GenBank/DDBJ whole genome shotgun (WGS) entry which is preliminary data.</text>
</comment>
<protein>
    <submittedName>
        <fullName evidence="3">Unsaturated chondroitin disaccharide hydrolase</fullName>
        <ecNumber evidence="3">3.2.1.180</ecNumber>
    </submittedName>
</protein>
<dbReference type="Pfam" id="PF07470">
    <property type="entry name" value="Glyco_hydro_88"/>
    <property type="match status" value="1"/>
</dbReference>
<comment type="similarity">
    <text evidence="2">Belongs to the glycosyl hydrolase 88 family.</text>
</comment>
<proteinExistence type="inferred from homology"/>
<dbReference type="EMBL" id="SNRY01000436">
    <property type="protein sequence ID" value="KAA6340755.1"/>
    <property type="molecule type" value="Genomic_DNA"/>
</dbReference>
<dbReference type="GO" id="GO:0102212">
    <property type="term" value="F:unsaturated chondroitin disaccharide hydrolase activity"/>
    <property type="evidence" value="ECO:0007669"/>
    <property type="project" value="UniProtKB-EC"/>
</dbReference>
<organism evidence="3">
    <name type="scientific">termite gut metagenome</name>
    <dbReference type="NCBI Taxonomy" id="433724"/>
    <lineage>
        <taxon>unclassified sequences</taxon>
        <taxon>metagenomes</taxon>
        <taxon>organismal metagenomes</taxon>
    </lineage>
</organism>
<evidence type="ECO:0000256" key="2">
    <source>
        <dbReference type="ARBA" id="ARBA00038358"/>
    </source>
</evidence>
<evidence type="ECO:0000256" key="1">
    <source>
        <dbReference type="ARBA" id="ARBA00022801"/>
    </source>
</evidence>
<dbReference type="SUPFAM" id="SSF48208">
    <property type="entry name" value="Six-hairpin glycosidases"/>
    <property type="match status" value="1"/>
</dbReference>
<sequence>MKYLITLFIAFLLLTACRDNVYDPVTDLDYCVSQTNKTLTLVLDYTHIPNAVDSDKQEWRFTQPGSWTCGFWPGILWYIYEYNKDPKYLAAADSFTCPIIPAVTGRARSHDVGFMAYCSIGNGYRLTGNPAYKKALIQAADSVARLFNPQVGTFLSWPNMITKMDWSHNTIIDNMMNMELLFWASKHGGDQRLYDIAYKHAETTMNNHFRPDFSAYHVVVYNDTTGERIKGVTHQGYADETMWARGQAWAIYGFTMSYRETKDLRFLDVAQKTADIFLKRLPADMIPYWDFDAPGIPNEPRDASAVTVTASALLELSLLTDDQAKTKAYRQAAEKILLALSSDLYHSGNQNTSFLLHSVGHKPNNSEVDASIIYADYYYIEALLRWKKIREGKSIYENL</sequence>
<dbReference type="Gene3D" id="1.50.10.10">
    <property type="match status" value="1"/>
</dbReference>
<accession>A0A5J4S5M6</accession>
<dbReference type="PANTHER" id="PTHR36845:SF1">
    <property type="entry name" value="HYDROLASE, PUTATIVE (AFU_ORTHOLOGUE AFUA_7G05090)-RELATED"/>
    <property type="match status" value="1"/>
</dbReference>
<reference evidence="3" key="1">
    <citation type="submission" date="2019-03" db="EMBL/GenBank/DDBJ databases">
        <title>Single cell metagenomics reveals metabolic interactions within the superorganism composed of flagellate Streblomastix strix and complex community of Bacteroidetes bacteria on its surface.</title>
        <authorList>
            <person name="Treitli S.C."/>
            <person name="Kolisko M."/>
            <person name="Husnik F."/>
            <person name="Keeling P."/>
            <person name="Hampl V."/>
        </authorList>
    </citation>
    <scope>NUCLEOTIDE SEQUENCE</scope>
    <source>
        <strain evidence="3">STM</strain>
    </source>
</reference>
<dbReference type="AlphaFoldDB" id="A0A5J4S5M6"/>
<dbReference type="InterPro" id="IPR008928">
    <property type="entry name" value="6-hairpin_glycosidase_sf"/>
</dbReference>
<dbReference type="InterPro" id="IPR012341">
    <property type="entry name" value="6hp_glycosidase-like_sf"/>
</dbReference>